<protein>
    <submittedName>
        <fullName evidence="2">Uncharacterized protein</fullName>
    </submittedName>
</protein>
<name>A0AA35Y5S8_LACSI</name>
<dbReference type="AlphaFoldDB" id="A0AA35Y5S8"/>
<dbReference type="Proteomes" id="UP001177003">
    <property type="component" value="Chromosome 0"/>
</dbReference>
<organism evidence="2 3">
    <name type="scientific">Lactuca saligna</name>
    <name type="common">Willowleaf lettuce</name>
    <dbReference type="NCBI Taxonomy" id="75948"/>
    <lineage>
        <taxon>Eukaryota</taxon>
        <taxon>Viridiplantae</taxon>
        <taxon>Streptophyta</taxon>
        <taxon>Embryophyta</taxon>
        <taxon>Tracheophyta</taxon>
        <taxon>Spermatophyta</taxon>
        <taxon>Magnoliopsida</taxon>
        <taxon>eudicotyledons</taxon>
        <taxon>Gunneridae</taxon>
        <taxon>Pentapetalae</taxon>
        <taxon>asterids</taxon>
        <taxon>campanulids</taxon>
        <taxon>Asterales</taxon>
        <taxon>Asteraceae</taxon>
        <taxon>Cichorioideae</taxon>
        <taxon>Cichorieae</taxon>
        <taxon>Lactucinae</taxon>
        <taxon>Lactuca</taxon>
    </lineage>
</organism>
<accession>A0AA35Y5S8</accession>
<sequence length="238" mass="26786">MFWPIPLQYKLGPISNKQHVSQLGGLISRKRRRHEFGEYEIAPFLSLPETHLPQQSSDNSPAPMQPFPSELGDPAPTPSLDLNRSLNGSRHEAGEPDCCSYSVEAEKTAEIGQQLGFEIESGETHKITWVRRLKNQHHISYIGPQETQLLDSDDIDVAGCWGLTTGFDFATIHATGRSGGILSIWDNNLYRVDQVLMCRGSWTKVIDFTRLMNAMILHFSSCVHCGKFLFQGIWQLMS</sequence>
<feature type="compositionally biased region" description="Polar residues" evidence="1">
    <location>
        <begin position="52"/>
        <end position="62"/>
    </location>
</feature>
<gene>
    <name evidence="2" type="ORF">LSALG_LOCUS6760</name>
</gene>
<feature type="region of interest" description="Disordered" evidence="1">
    <location>
        <begin position="50"/>
        <end position="95"/>
    </location>
</feature>
<evidence type="ECO:0000313" key="3">
    <source>
        <dbReference type="Proteomes" id="UP001177003"/>
    </source>
</evidence>
<proteinExistence type="predicted"/>
<evidence type="ECO:0000313" key="2">
    <source>
        <dbReference type="EMBL" id="CAI9266190.1"/>
    </source>
</evidence>
<evidence type="ECO:0000256" key="1">
    <source>
        <dbReference type="SAM" id="MobiDB-lite"/>
    </source>
</evidence>
<keyword evidence="3" id="KW-1185">Reference proteome</keyword>
<dbReference type="EMBL" id="OX465086">
    <property type="protein sequence ID" value="CAI9266190.1"/>
    <property type="molecule type" value="Genomic_DNA"/>
</dbReference>
<reference evidence="2" key="1">
    <citation type="submission" date="2023-04" db="EMBL/GenBank/DDBJ databases">
        <authorList>
            <person name="Vijverberg K."/>
            <person name="Xiong W."/>
            <person name="Schranz E."/>
        </authorList>
    </citation>
    <scope>NUCLEOTIDE SEQUENCE</scope>
</reference>